<evidence type="ECO:0000256" key="6">
    <source>
        <dbReference type="SAM" id="Phobius"/>
    </source>
</evidence>
<name>A0A7J9CXB7_GOSGO</name>
<dbReference type="Pfam" id="PF00854">
    <property type="entry name" value="PTR2"/>
    <property type="match status" value="1"/>
</dbReference>
<keyword evidence="3 6" id="KW-0812">Transmembrane</keyword>
<evidence type="ECO:0000256" key="5">
    <source>
        <dbReference type="ARBA" id="ARBA00023136"/>
    </source>
</evidence>
<dbReference type="GO" id="GO:0016020">
    <property type="term" value="C:membrane"/>
    <property type="evidence" value="ECO:0007669"/>
    <property type="project" value="UniProtKB-SubCell"/>
</dbReference>
<evidence type="ECO:0000313" key="8">
    <source>
        <dbReference type="Proteomes" id="UP000593579"/>
    </source>
</evidence>
<evidence type="ECO:0000256" key="2">
    <source>
        <dbReference type="ARBA" id="ARBA00005982"/>
    </source>
</evidence>
<dbReference type="InterPro" id="IPR000109">
    <property type="entry name" value="POT_fam"/>
</dbReference>
<organism evidence="7 8">
    <name type="scientific">Gossypium gossypioides</name>
    <name type="common">Mexican cotton</name>
    <name type="synonym">Selera gossypioides</name>
    <dbReference type="NCBI Taxonomy" id="34282"/>
    <lineage>
        <taxon>Eukaryota</taxon>
        <taxon>Viridiplantae</taxon>
        <taxon>Streptophyta</taxon>
        <taxon>Embryophyta</taxon>
        <taxon>Tracheophyta</taxon>
        <taxon>Spermatophyta</taxon>
        <taxon>Magnoliopsida</taxon>
        <taxon>eudicotyledons</taxon>
        <taxon>Gunneridae</taxon>
        <taxon>Pentapetalae</taxon>
        <taxon>rosids</taxon>
        <taxon>malvids</taxon>
        <taxon>Malvales</taxon>
        <taxon>Malvaceae</taxon>
        <taxon>Malvoideae</taxon>
        <taxon>Gossypium</taxon>
    </lineage>
</organism>
<evidence type="ECO:0000256" key="3">
    <source>
        <dbReference type="ARBA" id="ARBA00022692"/>
    </source>
</evidence>
<keyword evidence="4 6" id="KW-1133">Transmembrane helix</keyword>
<dbReference type="SUPFAM" id="SSF103473">
    <property type="entry name" value="MFS general substrate transporter"/>
    <property type="match status" value="1"/>
</dbReference>
<dbReference type="Proteomes" id="UP000593579">
    <property type="component" value="Unassembled WGS sequence"/>
</dbReference>
<dbReference type="InterPro" id="IPR036259">
    <property type="entry name" value="MFS_trans_sf"/>
</dbReference>
<sequence length="66" mass="7295">MATFFNVFYLIINIGTLLAVTVLVYIQDKVGRSWGYGICSGFMLLAAFVFVSGTKSIGTRRPREAL</sequence>
<keyword evidence="8" id="KW-1185">Reference proteome</keyword>
<evidence type="ECO:0000256" key="1">
    <source>
        <dbReference type="ARBA" id="ARBA00004141"/>
    </source>
</evidence>
<dbReference type="GO" id="GO:0022857">
    <property type="term" value="F:transmembrane transporter activity"/>
    <property type="evidence" value="ECO:0007669"/>
    <property type="project" value="InterPro"/>
</dbReference>
<dbReference type="AlphaFoldDB" id="A0A7J9CXB7"/>
<feature type="transmembrane region" description="Helical" evidence="6">
    <location>
        <begin position="33"/>
        <end position="53"/>
    </location>
</feature>
<evidence type="ECO:0000313" key="7">
    <source>
        <dbReference type="EMBL" id="MBA0753127.1"/>
    </source>
</evidence>
<protein>
    <recommendedName>
        <fullName evidence="9">Major facilitator superfamily (MFS) profile domain-containing protein</fullName>
    </recommendedName>
</protein>
<dbReference type="PANTHER" id="PTHR11654">
    <property type="entry name" value="OLIGOPEPTIDE TRANSPORTER-RELATED"/>
    <property type="match status" value="1"/>
</dbReference>
<proteinExistence type="inferred from homology"/>
<reference evidence="7 8" key="1">
    <citation type="journal article" date="2019" name="Genome Biol. Evol.">
        <title>Insights into the evolution of the New World diploid cottons (Gossypium, subgenus Houzingenia) based on genome sequencing.</title>
        <authorList>
            <person name="Grover C.E."/>
            <person name="Arick M.A. 2nd"/>
            <person name="Thrash A."/>
            <person name="Conover J.L."/>
            <person name="Sanders W.S."/>
            <person name="Peterson D.G."/>
            <person name="Frelichowski J.E."/>
            <person name="Scheffler J.A."/>
            <person name="Scheffler B.E."/>
            <person name="Wendel J.F."/>
        </authorList>
    </citation>
    <scope>NUCLEOTIDE SEQUENCE [LARGE SCALE GENOMIC DNA]</scope>
    <source>
        <strain evidence="7">5</strain>
        <tissue evidence="7">Leaf</tissue>
    </source>
</reference>
<comment type="subcellular location">
    <subcellularLocation>
        <location evidence="1">Membrane</location>
        <topology evidence="1">Multi-pass membrane protein</topology>
    </subcellularLocation>
</comment>
<evidence type="ECO:0008006" key="9">
    <source>
        <dbReference type="Google" id="ProtNLM"/>
    </source>
</evidence>
<dbReference type="EMBL" id="JABEZY010110040">
    <property type="protein sequence ID" value="MBA0753127.1"/>
    <property type="molecule type" value="Genomic_DNA"/>
</dbReference>
<comment type="similarity">
    <text evidence="2">Belongs to the major facilitator superfamily. Proton-dependent oligopeptide transporter (POT/PTR) (TC 2.A.17) family.</text>
</comment>
<dbReference type="Gene3D" id="1.20.1250.20">
    <property type="entry name" value="MFS general substrate transporter like domains"/>
    <property type="match status" value="1"/>
</dbReference>
<gene>
    <name evidence="7" type="ORF">Gogos_021939</name>
</gene>
<accession>A0A7J9CXB7</accession>
<keyword evidence="5 6" id="KW-0472">Membrane</keyword>
<evidence type="ECO:0000256" key="4">
    <source>
        <dbReference type="ARBA" id="ARBA00022989"/>
    </source>
</evidence>
<feature type="transmembrane region" description="Helical" evidence="6">
    <location>
        <begin position="7"/>
        <end position="27"/>
    </location>
</feature>
<dbReference type="OrthoDB" id="1000681at2759"/>
<comment type="caution">
    <text evidence="7">The sequence shown here is derived from an EMBL/GenBank/DDBJ whole genome shotgun (WGS) entry which is preliminary data.</text>
</comment>